<sequence>MHIDATNAKSVTRHATGWTKAAVASTGETILEVLSMCRAVATAESRVYRELGFEQLYEGEAGSSLLK</sequence>
<name>A0A371D2S9_9APHY</name>
<organism evidence="1 2">
    <name type="scientific">Lentinus brumalis</name>
    <dbReference type="NCBI Taxonomy" id="2498619"/>
    <lineage>
        <taxon>Eukaryota</taxon>
        <taxon>Fungi</taxon>
        <taxon>Dikarya</taxon>
        <taxon>Basidiomycota</taxon>
        <taxon>Agaricomycotina</taxon>
        <taxon>Agaricomycetes</taxon>
        <taxon>Polyporales</taxon>
        <taxon>Polyporaceae</taxon>
        <taxon>Lentinus</taxon>
    </lineage>
</organism>
<reference evidence="1 2" key="1">
    <citation type="journal article" date="2018" name="Biotechnol. Biofuels">
        <title>Integrative visual omics of the white-rot fungus Polyporus brumalis exposes the biotechnological potential of its oxidative enzymes for delignifying raw plant biomass.</title>
        <authorList>
            <person name="Miyauchi S."/>
            <person name="Rancon A."/>
            <person name="Drula E."/>
            <person name="Hage H."/>
            <person name="Chaduli D."/>
            <person name="Favel A."/>
            <person name="Grisel S."/>
            <person name="Henrissat B."/>
            <person name="Herpoel-Gimbert I."/>
            <person name="Ruiz-Duenas F.J."/>
            <person name="Chevret D."/>
            <person name="Hainaut M."/>
            <person name="Lin J."/>
            <person name="Wang M."/>
            <person name="Pangilinan J."/>
            <person name="Lipzen A."/>
            <person name="Lesage-Meessen L."/>
            <person name="Navarro D."/>
            <person name="Riley R."/>
            <person name="Grigoriev I.V."/>
            <person name="Zhou S."/>
            <person name="Raouche S."/>
            <person name="Rosso M.N."/>
        </authorList>
    </citation>
    <scope>NUCLEOTIDE SEQUENCE [LARGE SCALE GENOMIC DNA]</scope>
    <source>
        <strain evidence="1 2">BRFM 1820</strain>
    </source>
</reference>
<keyword evidence="2" id="KW-1185">Reference proteome</keyword>
<gene>
    <name evidence="1" type="ORF">OH76DRAFT_1406675</name>
</gene>
<evidence type="ECO:0000313" key="2">
    <source>
        <dbReference type="Proteomes" id="UP000256964"/>
    </source>
</evidence>
<proteinExistence type="predicted"/>
<dbReference type="Proteomes" id="UP000256964">
    <property type="component" value="Unassembled WGS sequence"/>
</dbReference>
<protein>
    <submittedName>
        <fullName evidence="1">Uncharacterized protein</fullName>
    </submittedName>
</protein>
<dbReference type="EMBL" id="KZ857424">
    <property type="protein sequence ID" value="RDX46822.1"/>
    <property type="molecule type" value="Genomic_DNA"/>
</dbReference>
<evidence type="ECO:0000313" key="1">
    <source>
        <dbReference type="EMBL" id="RDX46822.1"/>
    </source>
</evidence>
<accession>A0A371D2S9</accession>
<dbReference type="AlphaFoldDB" id="A0A371D2S9"/>